<keyword evidence="1" id="KW-0175">Coiled coil</keyword>
<dbReference type="Pfam" id="PF11905">
    <property type="entry name" value="DUF3425"/>
    <property type="match status" value="1"/>
</dbReference>
<evidence type="ECO:0000256" key="1">
    <source>
        <dbReference type="SAM" id="Coils"/>
    </source>
</evidence>
<dbReference type="AlphaFoldDB" id="A0A2B7Y8Z0"/>
<proteinExistence type="predicted"/>
<dbReference type="CDD" id="cd14688">
    <property type="entry name" value="bZIP_YAP"/>
    <property type="match status" value="1"/>
</dbReference>
<dbReference type="Gene3D" id="1.20.5.170">
    <property type="match status" value="1"/>
</dbReference>
<feature type="region of interest" description="Disordered" evidence="2">
    <location>
        <begin position="553"/>
        <end position="582"/>
    </location>
</feature>
<gene>
    <name evidence="3" type="ORF">AJ80_04737</name>
</gene>
<sequence length="582" mass="64520">MADHHYQPPDDASPADSTYDANLSSTLTPSAHSAGGPFSSAIQQHATAGRKRKANGSSRGVANLTPDQLAKKRANDREAQRAIRKRTKAQIEALEEQVRELTSQQPYQDLQTALREKQAFQAENDEIRRRLASVLAIVQPIVDASSLLRGDSRNSFSGLLNGSASNNPSWSGQSQADLPSPASHPEAHTRPPPPPSQPNAVSESNLRTSLSLEHTPATTSYPGSPGSVDTSSPATAATSTSYALRQNWQGHSAIPQSEGQSYAAANPWDHQTRILSHGLDFTGTGERLGLNFLLDSSQRVPKVNDFRQSPNSPPVPMPVQYRQPSSAHSFSLNPNTPPYSFPTLNLPATCPLDGILLEFLRARRRDAENGISTGQVLGPAYPSVKSLLNPDSTEYSHPLSKVFTDILSKFPDISALPEQIAVLYVMFLFMRWQIYPTQENYDRLPEWFAPRPSQLVKPHPAWIDYVPWPRMRDRMIDRYTDYPFECWFIPYTSTLSINWPYEATDALITVPDSKEVTINPVFERHLRNLHNWSLGSAFAITYPALADTMRIKDPGDEREQKPTSSMTCSGYISRKPSRGPPI</sequence>
<dbReference type="EMBL" id="PDNA01000063">
    <property type="protein sequence ID" value="PGH17559.1"/>
    <property type="molecule type" value="Genomic_DNA"/>
</dbReference>
<organism evidence="3 4">
    <name type="scientific">Polytolypa hystricis (strain UAMH7299)</name>
    <dbReference type="NCBI Taxonomy" id="1447883"/>
    <lineage>
        <taxon>Eukaryota</taxon>
        <taxon>Fungi</taxon>
        <taxon>Dikarya</taxon>
        <taxon>Ascomycota</taxon>
        <taxon>Pezizomycotina</taxon>
        <taxon>Eurotiomycetes</taxon>
        <taxon>Eurotiomycetidae</taxon>
        <taxon>Onygenales</taxon>
        <taxon>Onygenales incertae sedis</taxon>
        <taxon>Polytolypa</taxon>
    </lineage>
</organism>
<dbReference type="PANTHER" id="PTHR37012">
    <property type="entry name" value="B-ZIP TRANSCRIPTION FACTOR (EUROFUNG)-RELATED"/>
    <property type="match status" value="1"/>
</dbReference>
<comment type="caution">
    <text evidence="3">The sequence shown here is derived from an EMBL/GenBank/DDBJ whole genome shotgun (WGS) entry which is preliminary data.</text>
</comment>
<feature type="region of interest" description="Disordered" evidence="2">
    <location>
        <begin position="1"/>
        <end position="64"/>
    </location>
</feature>
<accession>A0A2B7Y8Z0</accession>
<feature type="compositionally biased region" description="Polar residues" evidence="2">
    <location>
        <begin position="15"/>
        <end position="31"/>
    </location>
</feature>
<reference evidence="3 4" key="1">
    <citation type="submission" date="2017-10" db="EMBL/GenBank/DDBJ databases">
        <title>Comparative genomics in systemic dimorphic fungi from Ajellomycetaceae.</title>
        <authorList>
            <person name="Munoz J.F."/>
            <person name="Mcewen J.G."/>
            <person name="Clay O.K."/>
            <person name="Cuomo C.A."/>
        </authorList>
    </citation>
    <scope>NUCLEOTIDE SEQUENCE [LARGE SCALE GENOMIC DNA]</scope>
    <source>
        <strain evidence="3 4">UAMH7299</strain>
    </source>
</reference>
<feature type="compositionally biased region" description="Polar residues" evidence="2">
    <location>
        <begin position="165"/>
        <end position="177"/>
    </location>
</feature>
<protein>
    <recommendedName>
        <fullName evidence="5">BZIP domain-containing protein</fullName>
    </recommendedName>
</protein>
<evidence type="ECO:0000313" key="3">
    <source>
        <dbReference type="EMBL" id="PGH17559.1"/>
    </source>
</evidence>
<feature type="region of interest" description="Disordered" evidence="2">
    <location>
        <begin position="165"/>
        <end position="239"/>
    </location>
</feature>
<dbReference type="InterPro" id="IPR021833">
    <property type="entry name" value="DUF3425"/>
</dbReference>
<name>A0A2B7Y8Z0_POLH7</name>
<feature type="compositionally biased region" description="Low complexity" evidence="2">
    <location>
        <begin position="230"/>
        <end position="239"/>
    </location>
</feature>
<evidence type="ECO:0000313" key="4">
    <source>
        <dbReference type="Proteomes" id="UP000224634"/>
    </source>
</evidence>
<evidence type="ECO:0000256" key="2">
    <source>
        <dbReference type="SAM" id="MobiDB-lite"/>
    </source>
</evidence>
<feature type="coiled-coil region" evidence="1">
    <location>
        <begin position="77"/>
        <end position="130"/>
    </location>
</feature>
<dbReference type="OrthoDB" id="4161589at2759"/>
<keyword evidence="4" id="KW-1185">Reference proteome</keyword>
<evidence type="ECO:0008006" key="5">
    <source>
        <dbReference type="Google" id="ProtNLM"/>
    </source>
</evidence>
<feature type="compositionally biased region" description="Polar residues" evidence="2">
    <location>
        <begin position="198"/>
        <end position="222"/>
    </location>
</feature>
<dbReference type="Proteomes" id="UP000224634">
    <property type="component" value="Unassembled WGS sequence"/>
</dbReference>
<dbReference type="PANTHER" id="PTHR37012:SF2">
    <property type="entry name" value="BZIP DOMAIN-CONTAINING PROTEIN-RELATED"/>
    <property type="match status" value="1"/>
</dbReference>